<evidence type="ECO:0000256" key="7">
    <source>
        <dbReference type="ARBA" id="ARBA00022833"/>
    </source>
</evidence>
<evidence type="ECO:0000256" key="6">
    <source>
        <dbReference type="ARBA" id="ARBA00022771"/>
    </source>
</evidence>
<dbReference type="Gene3D" id="3.30.1370.10">
    <property type="entry name" value="K Homology domain, type 1"/>
    <property type="match status" value="1"/>
</dbReference>
<dbReference type="GO" id="GO:0003729">
    <property type="term" value="F:mRNA binding"/>
    <property type="evidence" value="ECO:0007669"/>
    <property type="project" value="TreeGrafter"/>
</dbReference>
<dbReference type="InterPro" id="IPR045071">
    <property type="entry name" value="BBP-like"/>
</dbReference>
<evidence type="ECO:0000256" key="5">
    <source>
        <dbReference type="ARBA" id="ARBA00022723"/>
    </source>
</evidence>
<evidence type="ECO:0000256" key="3">
    <source>
        <dbReference type="ARBA" id="ARBA00017984"/>
    </source>
</evidence>
<dbReference type="InterPro" id="IPR001878">
    <property type="entry name" value="Znf_CCHC"/>
</dbReference>
<dbReference type="SMART" id="SM00343">
    <property type="entry name" value="ZnF_C2HC"/>
    <property type="match status" value="2"/>
</dbReference>
<evidence type="ECO:0000256" key="9">
    <source>
        <dbReference type="ARBA" id="ARBA00023187"/>
    </source>
</evidence>
<feature type="compositionally biased region" description="Low complexity" evidence="14">
    <location>
        <begin position="426"/>
        <end position="451"/>
    </location>
</feature>
<dbReference type="Gene3D" id="6.10.140.1790">
    <property type="match status" value="1"/>
</dbReference>
<dbReference type="GO" id="GO:0000398">
    <property type="term" value="P:mRNA splicing, via spliceosome"/>
    <property type="evidence" value="ECO:0007669"/>
    <property type="project" value="UniProtKB-UniRule"/>
</dbReference>
<evidence type="ECO:0000256" key="4">
    <source>
        <dbReference type="ARBA" id="ARBA00022664"/>
    </source>
</evidence>
<dbReference type="PRINTS" id="PR01217">
    <property type="entry name" value="PRICHEXTENSN"/>
</dbReference>
<sequence length="512" mass="58701">MERGRVRERDNGLSGEPSKAVFYNPGIPTPTNILNSLSTEQIEAYTSYIRIHEICEILESKDYLKYYMNERYRSPSPAPIYDNNGKRSNTREIRYKRKYENERNYLVERLLELVPSYKAPEWYKPKPSRYIDKLYIKNEEYPEINFIGLLIGPRGNTLKKLQEDSGAKIGIRGQGSVKGGKNIQNISPELNNLEEKLHCLISADTIEKVELAKKLCEEIMNKAIFSPVGQNDLKRNQLRELAKLNGTFRENTEPKCEKCGKFGHIGNECKNIDSFTTKLICEKCGNVGHLTKDCKIDDEKSKEMDEEFENFMNELGEGDSTVEKRVIEEKEESNKRPKYDHMQSQGQQYPGQHSGYQKQSYNGNYQQYPPQYQQQYQQQYSKQYQYSQYGYQDPYYGQQYEYPQSYYPQGHQTQHSQQPFQESYQTKPNPFTKPTSKSTSTTTTTKPQLPLVKPPPPISKPPPPPISSKSPLPSTSKPPPPAVKPPPPPPKAKVSAGVPPKKAPPPPPPPKV</sequence>
<feature type="compositionally biased region" description="Low complexity" evidence="14">
    <location>
        <begin position="399"/>
        <end position="410"/>
    </location>
</feature>
<evidence type="ECO:0000256" key="12">
    <source>
        <dbReference type="PROSITE-ProRule" id="PRU00117"/>
    </source>
</evidence>
<keyword evidence="5 13" id="KW-0479">Metal-binding</keyword>
<keyword evidence="9 13" id="KW-0508">mRNA splicing</keyword>
<evidence type="ECO:0000256" key="2">
    <source>
        <dbReference type="ARBA" id="ARBA00010382"/>
    </source>
</evidence>
<evidence type="ECO:0000256" key="11">
    <source>
        <dbReference type="PROSITE-ProRule" id="PRU00047"/>
    </source>
</evidence>
<dbReference type="EMBL" id="BTGB01000001">
    <property type="protein sequence ID" value="GMM45000.1"/>
    <property type="molecule type" value="Genomic_DNA"/>
</dbReference>
<feature type="compositionally biased region" description="Pro residues" evidence="14">
    <location>
        <begin position="452"/>
        <end position="466"/>
    </location>
</feature>
<proteinExistence type="inferred from homology"/>
<dbReference type="InterPro" id="IPR036612">
    <property type="entry name" value="KH_dom_type_1_sf"/>
</dbReference>
<feature type="domain" description="CCHC-type" evidence="15">
    <location>
        <begin position="281"/>
        <end position="295"/>
    </location>
</feature>
<name>A0AAV5R159_PICKL</name>
<dbReference type="CDD" id="cd02395">
    <property type="entry name" value="KH-I_BBP"/>
    <property type="match status" value="1"/>
</dbReference>
<dbReference type="SMART" id="SM00322">
    <property type="entry name" value="KH"/>
    <property type="match status" value="1"/>
</dbReference>
<dbReference type="PROSITE" id="PS50158">
    <property type="entry name" value="ZF_CCHC"/>
    <property type="match status" value="2"/>
</dbReference>
<evidence type="ECO:0000259" key="15">
    <source>
        <dbReference type="PROSITE" id="PS50158"/>
    </source>
</evidence>
<keyword evidence="7 13" id="KW-0862">Zinc</keyword>
<feature type="region of interest" description="Disordered" evidence="14">
    <location>
        <begin position="328"/>
        <end position="367"/>
    </location>
</feature>
<keyword evidence="6 11" id="KW-0863">Zinc-finger</keyword>
<evidence type="ECO:0000256" key="8">
    <source>
        <dbReference type="ARBA" id="ARBA00022884"/>
    </source>
</evidence>
<dbReference type="PANTHER" id="PTHR11208">
    <property type="entry name" value="RNA-BINDING PROTEIN RELATED"/>
    <property type="match status" value="1"/>
</dbReference>
<feature type="domain" description="CCHC-type" evidence="15">
    <location>
        <begin position="255"/>
        <end position="271"/>
    </location>
</feature>
<accession>A0AAV5R159</accession>
<dbReference type="Pfam" id="PF22675">
    <property type="entry name" value="KH-I_KHDC4-BBP"/>
    <property type="match status" value="1"/>
</dbReference>
<comment type="caution">
    <text evidence="16">The sequence shown here is derived from an EMBL/GenBank/DDBJ whole genome shotgun (WGS) entry which is preliminary data.</text>
</comment>
<feature type="compositionally biased region" description="Polar residues" evidence="14">
    <location>
        <begin position="342"/>
        <end position="358"/>
    </location>
</feature>
<evidence type="ECO:0000313" key="16">
    <source>
        <dbReference type="EMBL" id="GMM45000.1"/>
    </source>
</evidence>
<dbReference type="Proteomes" id="UP001378960">
    <property type="component" value="Unassembled WGS sequence"/>
</dbReference>
<evidence type="ECO:0000313" key="17">
    <source>
        <dbReference type="Proteomes" id="UP001378960"/>
    </source>
</evidence>
<dbReference type="InterPro" id="IPR036875">
    <property type="entry name" value="Znf_CCHC_sf"/>
</dbReference>
<evidence type="ECO:0000256" key="1">
    <source>
        <dbReference type="ARBA" id="ARBA00004123"/>
    </source>
</evidence>
<dbReference type="GO" id="GO:0008270">
    <property type="term" value="F:zinc ion binding"/>
    <property type="evidence" value="ECO:0007669"/>
    <property type="project" value="UniProtKB-UniRule"/>
</dbReference>
<dbReference type="SUPFAM" id="SSF57756">
    <property type="entry name" value="Retrovirus zinc finger-like domains"/>
    <property type="match status" value="1"/>
</dbReference>
<keyword evidence="8 12" id="KW-0694">RNA-binding</keyword>
<feature type="compositionally biased region" description="Polar residues" evidence="14">
    <location>
        <begin position="411"/>
        <end position="425"/>
    </location>
</feature>
<dbReference type="Pfam" id="PF16275">
    <property type="entry name" value="SF1-HH"/>
    <property type="match status" value="1"/>
</dbReference>
<dbReference type="InterPro" id="IPR055256">
    <property type="entry name" value="KH_1_KHDC4/BBP-like"/>
</dbReference>
<dbReference type="GO" id="GO:0045131">
    <property type="term" value="F:pre-mRNA branch point binding"/>
    <property type="evidence" value="ECO:0007669"/>
    <property type="project" value="UniProtKB-UniRule"/>
</dbReference>
<evidence type="ECO:0000256" key="14">
    <source>
        <dbReference type="SAM" id="MobiDB-lite"/>
    </source>
</evidence>
<dbReference type="PROSITE" id="PS50084">
    <property type="entry name" value="KH_TYPE_1"/>
    <property type="match status" value="1"/>
</dbReference>
<dbReference type="Pfam" id="PF00098">
    <property type="entry name" value="zf-CCHC"/>
    <property type="match status" value="2"/>
</dbReference>
<dbReference type="SUPFAM" id="SSF54791">
    <property type="entry name" value="Eukaryotic type KH-domain (KH-domain type I)"/>
    <property type="match status" value="1"/>
</dbReference>
<comment type="similarity">
    <text evidence="2 13">Belongs to the BBP/SF1 family.</text>
</comment>
<dbReference type="PANTHER" id="PTHR11208:SF45">
    <property type="entry name" value="SPLICING FACTOR 1"/>
    <property type="match status" value="1"/>
</dbReference>
<feature type="compositionally biased region" description="Basic and acidic residues" evidence="14">
    <location>
        <begin position="328"/>
        <end position="341"/>
    </location>
</feature>
<gene>
    <name evidence="16" type="ORF">DAPK24_015750</name>
</gene>
<feature type="compositionally biased region" description="Pro residues" evidence="14">
    <location>
        <begin position="476"/>
        <end position="491"/>
    </location>
</feature>
<protein>
    <recommendedName>
        <fullName evidence="3 13">Branchpoint-bridging protein</fullName>
    </recommendedName>
</protein>
<dbReference type="InterPro" id="IPR047086">
    <property type="entry name" value="SF1-HH_sf"/>
</dbReference>
<organism evidence="16 17">
    <name type="scientific">Pichia kluyveri</name>
    <name type="common">Yeast</name>
    <dbReference type="NCBI Taxonomy" id="36015"/>
    <lineage>
        <taxon>Eukaryota</taxon>
        <taxon>Fungi</taxon>
        <taxon>Dikarya</taxon>
        <taxon>Ascomycota</taxon>
        <taxon>Saccharomycotina</taxon>
        <taxon>Pichiomycetes</taxon>
        <taxon>Pichiales</taxon>
        <taxon>Pichiaceae</taxon>
        <taxon>Pichia</taxon>
    </lineage>
</organism>
<dbReference type="Gene3D" id="4.10.60.10">
    <property type="entry name" value="Zinc finger, CCHC-type"/>
    <property type="match status" value="1"/>
</dbReference>
<feature type="region of interest" description="Disordered" evidence="14">
    <location>
        <begin position="399"/>
        <end position="512"/>
    </location>
</feature>
<dbReference type="GO" id="GO:0005681">
    <property type="term" value="C:spliceosomal complex"/>
    <property type="evidence" value="ECO:0007669"/>
    <property type="project" value="UniProtKB-KW"/>
</dbReference>
<keyword evidence="4 13" id="KW-0507">mRNA processing</keyword>
<evidence type="ECO:0000256" key="13">
    <source>
        <dbReference type="RuleBase" id="RU367126"/>
    </source>
</evidence>
<comment type="function">
    <text evidence="13">Necessary for the splicing of pre-mRNA. Has a role in the recognition of the branch site (5'-UACUAAC-3'), the pyrimidine tract and the 3'-splice site at the 3'-end of introns.</text>
</comment>
<evidence type="ECO:0000256" key="10">
    <source>
        <dbReference type="ARBA" id="ARBA00023242"/>
    </source>
</evidence>
<dbReference type="InterPro" id="IPR004087">
    <property type="entry name" value="KH_dom"/>
</dbReference>
<comment type="subcellular location">
    <subcellularLocation>
        <location evidence="1 13">Nucleus</location>
    </subcellularLocation>
</comment>
<dbReference type="AlphaFoldDB" id="A0AAV5R159"/>
<dbReference type="InterPro" id="IPR032570">
    <property type="entry name" value="SF1-HH"/>
</dbReference>
<keyword evidence="10 13" id="KW-0539">Nucleus</keyword>
<keyword evidence="13" id="KW-0747">Spliceosome</keyword>
<feature type="compositionally biased region" description="Pro residues" evidence="14">
    <location>
        <begin position="501"/>
        <end position="512"/>
    </location>
</feature>
<keyword evidence="17" id="KW-1185">Reference proteome</keyword>
<reference evidence="16 17" key="1">
    <citation type="journal article" date="2023" name="Elife">
        <title>Identification of key yeast species and microbe-microbe interactions impacting larval growth of Drosophila in the wild.</title>
        <authorList>
            <person name="Mure A."/>
            <person name="Sugiura Y."/>
            <person name="Maeda R."/>
            <person name="Honda K."/>
            <person name="Sakurai N."/>
            <person name="Takahashi Y."/>
            <person name="Watada M."/>
            <person name="Katoh T."/>
            <person name="Gotoh A."/>
            <person name="Gotoh Y."/>
            <person name="Taniguchi I."/>
            <person name="Nakamura K."/>
            <person name="Hayashi T."/>
            <person name="Katayama T."/>
            <person name="Uemura T."/>
            <person name="Hattori Y."/>
        </authorList>
    </citation>
    <scope>NUCLEOTIDE SEQUENCE [LARGE SCALE GENOMIC DNA]</scope>
    <source>
        <strain evidence="16 17">PK-24</strain>
    </source>
</reference>
<dbReference type="GO" id="GO:0048024">
    <property type="term" value="P:regulation of mRNA splicing, via spliceosome"/>
    <property type="evidence" value="ECO:0007669"/>
    <property type="project" value="TreeGrafter"/>
</dbReference>